<evidence type="ECO:0000313" key="5">
    <source>
        <dbReference type="Proteomes" id="UP000016922"/>
    </source>
</evidence>
<dbReference type="NCBIfam" id="NF033635">
    <property type="entry name" value="SLATT_fungal"/>
    <property type="match status" value="1"/>
</dbReference>
<dbReference type="Pfam" id="PF18142">
    <property type="entry name" value="SLATT_fungal"/>
    <property type="match status" value="1"/>
</dbReference>
<dbReference type="KEGG" id="glz:GLAREA_07332"/>
<sequence length="250" mass="26947">MATATVTELPDAHVPEDQSSNTSDKMQTKLLNEKNIPNTTTAPVTEYLTHIPDEYVDSIIKALGGPPPLKHSLSQHIWPPSGLNEGLYKDVLRYRHFAQYKFYFASLLYNFCLVTQLILGAALTSLSASSASRNGTAITIIAAANTVNAGLVALLHNSGLPSRLRNDMVEYEKVQIWIEEIMRGGVALGVLVEGGAGDSTITVRDKVVGEASARFLRARMTVEKNRPNAYSATNATTPLPGVAPQPGTTV</sequence>
<dbReference type="AlphaFoldDB" id="S3D532"/>
<evidence type="ECO:0000256" key="1">
    <source>
        <dbReference type="SAM" id="MobiDB-lite"/>
    </source>
</evidence>
<dbReference type="HOGENOM" id="CLU_080475_3_0_1"/>
<reference evidence="4 5" key="1">
    <citation type="journal article" date="2013" name="BMC Genomics">
        <title>Genomics-driven discovery of the pneumocandin biosynthetic gene cluster in the fungus Glarea lozoyensis.</title>
        <authorList>
            <person name="Chen L."/>
            <person name="Yue Q."/>
            <person name="Zhang X."/>
            <person name="Xiang M."/>
            <person name="Wang C."/>
            <person name="Li S."/>
            <person name="Che Y."/>
            <person name="Ortiz-Lopez F.J."/>
            <person name="Bills G.F."/>
            <person name="Liu X."/>
            <person name="An Z."/>
        </authorList>
    </citation>
    <scope>NUCLEOTIDE SEQUENCE [LARGE SCALE GENOMIC DNA]</scope>
    <source>
        <strain evidence="5">ATCC 20868 / MF5171</strain>
    </source>
</reference>
<dbReference type="InterPro" id="IPR041622">
    <property type="entry name" value="SLATT_fungi"/>
</dbReference>
<evidence type="ECO:0000259" key="3">
    <source>
        <dbReference type="Pfam" id="PF18142"/>
    </source>
</evidence>
<organism evidence="4 5">
    <name type="scientific">Glarea lozoyensis (strain ATCC 20868 / MF5171)</name>
    <dbReference type="NCBI Taxonomy" id="1116229"/>
    <lineage>
        <taxon>Eukaryota</taxon>
        <taxon>Fungi</taxon>
        <taxon>Dikarya</taxon>
        <taxon>Ascomycota</taxon>
        <taxon>Pezizomycotina</taxon>
        <taxon>Leotiomycetes</taxon>
        <taxon>Helotiales</taxon>
        <taxon>Helotiaceae</taxon>
        <taxon>Glarea</taxon>
    </lineage>
</organism>
<feature type="region of interest" description="Disordered" evidence="1">
    <location>
        <begin position="229"/>
        <end position="250"/>
    </location>
</feature>
<evidence type="ECO:0000256" key="2">
    <source>
        <dbReference type="SAM" id="Phobius"/>
    </source>
</evidence>
<evidence type="ECO:0000313" key="4">
    <source>
        <dbReference type="EMBL" id="EPE32199.1"/>
    </source>
</evidence>
<name>S3D532_GLAL2</name>
<dbReference type="PANTHER" id="PTHR38793:SF1">
    <property type="entry name" value="SMODS AND SLOG-ASSOCIATING 2TM EFFECTOR DOMAIN-CONTAINING PROTEIN"/>
    <property type="match status" value="1"/>
</dbReference>
<feature type="transmembrane region" description="Helical" evidence="2">
    <location>
        <begin position="102"/>
        <end position="123"/>
    </location>
</feature>
<keyword evidence="2" id="KW-1133">Transmembrane helix</keyword>
<accession>S3D532</accession>
<dbReference type="OrthoDB" id="5398270at2759"/>
<keyword evidence="5" id="KW-1185">Reference proteome</keyword>
<dbReference type="eggNOG" id="ENOG502SJQ8">
    <property type="taxonomic scope" value="Eukaryota"/>
</dbReference>
<feature type="region of interest" description="Disordered" evidence="1">
    <location>
        <begin position="1"/>
        <end position="24"/>
    </location>
</feature>
<feature type="domain" description="SMODS and SLOG-associating 2TM effector" evidence="3">
    <location>
        <begin position="91"/>
        <end position="182"/>
    </location>
</feature>
<proteinExistence type="predicted"/>
<gene>
    <name evidence="4" type="ORF">GLAREA_07332</name>
</gene>
<dbReference type="GeneID" id="19466385"/>
<dbReference type="EMBL" id="KE145359">
    <property type="protein sequence ID" value="EPE32199.1"/>
    <property type="molecule type" value="Genomic_DNA"/>
</dbReference>
<keyword evidence="2" id="KW-0812">Transmembrane</keyword>
<keyword evidence="2" id="KW-0472">Membrane</keyword>
<dbReference type="RefSeq" id="XP_008080211.1">
    <property type="nucleotide sequence ID" value="XM_008082020.1"/>
</dbReference>
<dbReference type="PANTHER" id="PTHR38793">
    <property type="entry name" value="SLATT_FUNGAL DOMAIN-CONTAINING PROTEIN-RELATED"/>
    <property type="match status" value="1"/>
</dbReference>
<dbReference type="Proteomes" id="UP000016922">
    <property type="component" value="Unassembled WGS sequence"/>
</dbReference>
<protein>
    <recommendedName>
        <fullName evidence="3">SMODS and SLOG-associating 2TM effector domain-containing protein</fullName>
    </recommendedName>
</protein>
<feature type="transmembrane region" description="Helical" evidence="2">
    <location>
        <begin position="135"/>
        <end position="155"/>
    </location>
</feature>